<dbReference type="Pfam" id="PF07714">
    <property type="entry name" value="PK_Tyr_Ser-Thr"/>
    <property type="match status" value="1"/>
</dbReference>
<dbReference type="InterPro" id="IPR015116">
    <property type="entry name" value="Cdc42-bd-like"/>
</dbReference>
<sequence length="1008" mass="112713">MAEDDGGIEWLHDLLRDTQLEQFLTRIRDDLQITRLSHFDYVQPEDLEKIGLSKPGARRLLEAAKKRRGSKWRKKLDKLIPTGATGTSGKGNSKRSSESAVPLGLTCLIQEKDIELGPKLGDGSFGVVRRGEWTTPSGRTKSVAVKVLKQDAMTQPGMFEDFIREVQAMHLLDHPQIIRLYGITLGKPLMMITELAPLGALLDYLRKQLNQISVAILWEYATQVSKGMAYLESKRYLHRDLACRNILMASVDQVKIGDFGLVRIVPEEADCYVMTEHAKVPFPWCAPESLKRRHFSHKSDAWMWAVSVWEMFTFGEEPWIGLNGTQILVKIDREGERLARPEICPAKLYAIMLQCWDKDPARRPTFSEVLKFMLSEPPPVVKCVSNWMPPTTGGQCPGEILDTLVGDSLVIIEAYTEMYWCKVQSLRTFEVGYIPRSALSAGKIGGEDISMPLDNSFIHTGHGSIGGGQSWGSPSTIDPVYLNNPMTPPDLMGYPPKQKSRVTMVTERVDRRINSGKQFQYKKLQEMKNNHGSARSSQRKSSRAAPSRPPQPKFPQNQQGVLIDLDLDSPTHQPVTSQSSSNFLGQNILDAPIESFIEQDYWESSQPEIPRQESPDPFDTSSSFSSPPSHPPPVLTNSSCAITQPTYANHTDMTEPLSFNGDHRQYYDFNSSSSLSNNMTSGASGAETSAVNRSYSTSASSSAQNENFLDELKRSIEKNSQALPRLDPPPMTVRNRWETKDNNLRTERCKSMYGNMDAIPRPEYNRTFSNQPVTSDASITSYHALPAASQASLYASSNQDKYKDLRQLFESSLADQPLPSPPSNEHFHHQPLVPSPAPSLPPKTNYAEPPVQSPLDNYSEPPPIYMNTTDSELSEKLSQIWLSSKGLAQDSKVTLHNQMVAESKKKGHGRNLYDAAEANYQRVVYGPVVQAQGDEKVRQLMSLIEGSAVDECTQALVSCSWDVAAALKHLKIERIYRLGVAPRYECERILEQCRWDVVVAASTLLDNA</sequence>
<proteinExistence type="predicted"/>
<feature type="region of interest" description="Disordered" evidence="12">
    <location>
        <begin position="603"/>
        <end position="639"/>
    </location>
</feature>
<dbReference type="PROSITE" id="PS00107">
    <property type="entry name" value="PROTEIN_KINASE_ATP"/>
    <property type="match status" value="1"/>
</dbReference>
<dbReference type="InterPro" id="IPR055175">
    <property type="entry name" value="ACK/TNK-like_SAM"/>
</dbReference>
<evidence type="ECO:0000256" key="6">
    <source>
        <dbReference type="ARBA" id="ARBA00022741"/>
    </source>
</evidence>
<dbReference type="InterPro" id="IPR011009">
    <property type="entry name" value="Kinase-like_dom_sf"/>
</dbReference>
<keyword evidence="9" id="KW-0829">Tyrosine-protein kinase</keyword>
<keyword evidence="4" id="KW-0963">Cytoplasm</keyword>
<keyword evidence="3" id="KW-0728">SH3 domain</keyword>
<evidence type="ECO:0000256" key="10">
    <source>
        <dbReference type="ARBA" id="ARBA00047899"/>
    </source>
</evidence>
<dbReference type="SMART" id="SM00219">
    <property type="entry name" value="TyrKc"/>
    <property type="match status" value="1"/>
</dbReference>
<evidence type="ECO:0000256" key="5">
    <source>
        <dbReference type="ARBA" id="ARBA00022679"/>
    </source>
</evidence>
<keyword evidence="15" id="KW-1185">Reference proteome</keyword>
<evidence type="ECO:0000256" key="7">
    <source>
        <dbReference type="ARBA" id="ARBA00022777"/>
    </source>
</evidence>
<feature type="region of interest" description="Disordered" evidence="12">
    <location>
        <begin position="524"/>
        <end position="557"/>
    </location>
</feature>
<keyword evidence="6 11" id="KW-0547">Nucleotide-binding</keyword>
<dbReference type="CDD" id="cd09539">
    <property type="entry name" value="SAM_TNK-like"/>
    <property type="match status" value="1"/>
</dbReference>
<evidence type="ECO:0000256" key="8">
    <source>
        <dbReference type="ARBA" id="ARBA00022840"/>
    </source>
</evidence>
<comment type="catalytic activity">
    <reaction evidence="10">
        <text>L-threonyl-[protein] + ATP = O-phospho-L-threonyl-[protein] + ADP + H(+)</text>
        <dbReference type="Rhea" id="RHEA:46608"/>
        <dbReference type="Rhea" id="RHEA-COMP:11060"/>
        <dbReference type="Rhea" id="RHEA-COMP:11605"/>
        <dbReference type="ChEBI" id="CHEBI:15378"/>
        <dbReference type="ChEBI" id="CHEBI:30013"/>
        <dbReference type="ChEBI" id="CHEBI:30616"/>
        <dbReference type="ChEBI" id="CHEBI:61977"/>
        <dbReference type="ChEBI" id="CHEBI:456216"/>
        <dbReference type="EC" id="2.7.11.1"/>
    </reaction>
</comment>
<dbReference type="Gene3D" id="4.10.680.10">
    <property type="entry name" value="Cdc42-like binding domain"/>
    <property type="match status" value="1"/>
</dbReference>
<dbReference type="SUPFAM" id="SSF56112">
    <property type="entry name" value="Protein kinase-like (PK-like)"/>
    <property type="match status" value="1"/>
</dbReference>
<evidence type="ECO:0000313" key="14">
    <source>
        <dbReference type="EMBL" id="BES96427.1"/>
    </source>
</evidence>
<evidence type="ECO:0000259" key="13">
    <source>
        <dbReference type="PROSITE" id="PS50011"/>
    </source>
</evidence>
<dbReference type="InterPro" id="IPR017441">
    <property type="entry name" value="Protein_kinase_ATP_BS"/>
</dbReference>
<dbReference type="Gene3D" id="1.10.510.10">
    <property type="entry name" value="Transferase(Phosphotransferase) domain 1"/>
    <property type="match status" value="1"/>
</dbReference>
<keyword evidence="7" id="KW-0418">Kinase</keyword>
<feature type="binding site" evidence="11">
    <location>
        <position position="146"/>
    </location>
    <ligand>
        <name>ATP</name>
        <dbReference type="ChEBI" id="CHEBI:30616"/>
    </ligand>
</feature>
<dbReference type="PRINTS" id="PR00109">
    <property type="entry name" value="TYRKINASE"/>
</dbReference>
<evidence type="ECO:0000256" key="4">
    <source>
        <dbReference type="ARBA" id="ARBA00022490"/>
    </source>
</evidence>
<dbReference type="InterPro" id="IPR049587">
    <property type="entry name" value="TNK-like_SAM"/>
</dbReference>
<dbReference type="InterPro" id="IPR020635">
    <property type="entry name" value="Tyr_kinase_cat_dom"/>
</dbReference>
<dbReference type="Gene3D" id="3.30.200.20">
    <property type="entry name" value="Phosphorylase Kinase, domain 1"/>
    <property type="match status" value="1"/>
</dbReference>
<feature type="domain" description="Protein kinase" evidence="13">
    <location>
        <begin position="114"/>
        <end position="381"/>
    </location>
</feature>
<dbReference type="Pfam" id="PF09027">
    <property type="entry name" value="GTPase_binding"/>
    <property type="match status" value="1"/>
</dbReference>
<dbReference type="PANTHER" id="PTHR24418">
    <property type="entry name" value="TYROSINE-PROTEIN KINASE"/>
    <property type="match status" value="1"/>
</dbReference>
<dbReference type="InterPro" id="IPR000719">
    <property type="entry name" value="Prot_kinase_dom"/>
</dbReference>
<protein>
    <recommendedName>
        <fullName evidence="2">non-specific protein-tyrosine kinase</fullName>
        <ecNumber evidence="2">2.7.10.2</ecNumber>
    </recommendedName>
</protein>
<accession>A0ABN7B117</accession>
<feature type="compositionally biased region" description="Low complexity" evidence="12">
    <location>
        <begin position="615"/>
        <end position="627"/>
    </location>
</feature>
<dbReference type="InterPro" id="IPR001245">
    <property type="entry name" value="Ser-Thr/Tyr_kinase_cat_dom"/>
</dbReference>
<keyword evidence="8 11" id="KW-0067">ATP-binding</keyword>
<dbReference type="Proteomes" id="UP001307889">
    <property type="component" value="Chromosome 7"/>
</dbReference>
<dbReference type="InterPro" id="IPR008266">
    <property type="entry name" value="Tyr_kinase_AS"/>
</dbReference>
<dbReference type="InterPro" id="IPR037085">
    <property type="entry name" value="Cdc42-bd-like_dom_sf"/>
</dbReference>
<evidence type="ECO:0000256" key="3">
    <source>
        <dbReference type="ARBA" id="ARBA00022443"/>
    </source>
</evidence>
<evidence type="ECO:0000256" key="9">
    <source>
        <dbReference type="ARBA" id="ARBA00023137"/>
    </source>
</evidence>
<organism evidence="14 15">
    <name type="scientific">Nesidiocoris tenuis</name>
    <dbReference type="NCBI Taxonomy" id="355587"/>
    <lineage>
        <taxon>Eukaryota</taxon>
        <taxon>Metazoa</taxon>
        <taxon>Ecdysozoa</taxon>
        <taxon>Arthropoda</taxon>
        <taxon>Hexapoda</taxon>
        <taxon>Insecta</taxon>
        <taxon>Pterygota</taxon>
        <taxon>Neoptera</taxon>
        <taxon>Paraneoptera</taxon>
        <taxon>Hemiptera</taxon>
        <taxon>Heteroptera</taxon>
        <taxon>Panheteroptera</taxon>
        <taxon>Cimicomorpha</taxon>
        <taxon>Miridae</taxon>
        <taxon>Dicyphina</taxon>
        <taxon>Nesidiocoris</taxon>
    </lineage>
</organism>
<feature type="region of interest" description="Disordered" evidence="12">
    <location>
        <begin position="813"/>
        <end position="868"/>
    </location>
</feature>
<evidence type="ECO:0000256" key="12">
    <source>
        <dbReference type="SAM" id="MobiDB-lite"/>
    </source>
</evidence>
<evidence type="ECO:0000256" key="1">
    <source>
        <dbReference type="ARBA" id="ARBA00004496"/>
    </source>
</evidence>
<dbReference type="Pfam" id="PF22931">
    <property type="entry name" value="SAM_TNK"/>
    <property type="match status" value="1"/>
</dbReference>
<evidence type="ECO:0000256" key="11">
    <source>
        <dbReference type="PROSITE-ProRule" id="PRU10141"/>
    </source>
</evidence>
<gene>
    <name evidence="14" type="ORF">NTJ_09238</name>
</gene>
<reference evidence="14 15" key="1">
    <citation type="submission" date="2023-09" db="EMBL/GenBank/DDBJ databases">
        <title>Nesidiocoris tenuis whole genome shotgun sequence.</title>
        <authorList>
            <person name="Shibata T."/>
            <person name="Shimoda M."/>
            <person name="Kobayashi T."/>
            <person name="Uehara T."/>
        </authorList>
    </citation>
    <scope>NUCLEOTIDE SEQUENCE [LARGE SCALE GENOMIC DNA]</scope>
    <source>
        <strain evidence="14 15">Japan</strain>
    </source>
</reference>
<dbReference type="EC" id="2.7.10.2" evidence="2"/>
<keyword evidence="5" id="KW-0808">Transferase</keyword>
<evidence type="ECO:0000256" key="2">
    <source>
        <dbReference type="ARBA" id="ARBA00011903"/>
    </source>
</evidence>
<dbReference type="PROSITE" id="PS50011">
    <property type="entry name" value="PROTEIN_KINASE_DOM"/>
    <property type="match status" value="1"/>
</dbReference>
<dbReference type="InterPro" id="IPR050198">
    <property type="entry name" value="Non-receptor_tyrosine_kinases"/>
</dbReference>
<comment type="subcellular location">
    <subcellularLocation>
        <location evidence="1">Cytoplasm</location>
    </subcellularLocation>
</comment>
<evidence type="ECO:0000313" key="15">
    <source>
        <dbReference type="Proteomes" id="UP001307889"/>
    </source>
</evidence>
<dbReference type="CDD" id="cd05040">
    <property type="entry name" value="PTKc_Ack_like"/>
    <property type="match status" value="1"/>
</dbReference>
<feature type="region of interest" description="Disordered" evidence="12">
    <location>
        <begin position="78"/>
        <end position="98"/>
    </location>
</feature>
<dbReference type="EMBL" id="AP028915">
    <property type="protein sequence ID" value="BES96427.1"/>
    <property type="molecule type" value="Genomic_DNA"/>
</dbReference>
<name>A0ABN7B117_9HEMI</name>
<dbReference type="PROSITE" id="PS00109">
    <property type="entry name" value="PROTEIN_KINASE_TYR"/>
    <property type="match status" value="1"/>
</dbReference>